<gene>
    <name evidence="1" type="ORF">GYMLUDRAFT_244214</name>
</gene>
<dbReference type="Proteomes" id="UP000053593">
    <property type="component" value="Unassembled WGS sequence"/>
</dbReference>
<dbReference type="HOGENOM" id="CLU_1660960_0_0_1"/>
<sequence>MTKTYIKVIADFFRCAIQLSLLLQKEARAKMLKDFVHIATTQEKGKQGFTQVKQLRVEVCAFSYKSAWCGYHQLQEVCWYRGGLGWGIRLGNVMSSAMEESENKLESLDTSVAENSSNTLITLSTLTARATRALRPISSEDDATDVRAFWKAERLRKQT</sequence>
<dbReference type="InterPro" id="IPR015422">
    <property type="entry name" value="PyrdxlP-dep_Trfase_small"/>
</dbReference>
<reference evidence="1 2" key="1">
    <citation type="submission" date="2014-04" db="EMBL/GenBank/DDBJ databases">
        <title>Evolutionary Origins and Diversification of the Mycorrhizal Mutualists.</title>
        <authorList>
            <consortium name="DOE Joint Genome Institute"/>
            <consortium name="Mycorrhizal Genomics Consortium"/>
            <person name="Kohler A."/>
            <person name="Kuo A."/>
            <person name="Nagy L.G."/>
            <person name="Floudas D."/>
            <person name="Copeland A."/>
            <person name="Barry K.W."/>
            <person name="Cichocki N."/>
            <person name="Veneault-Fourrey C."/>
            <person name="LaButti K."/>
            <person name="Lindquist E.A."/>
            <person name="Lipzen A."/>
            <person name="Lundell T."/>
            <person name="Morin E."/>
            <person name="Murat C."/>
            <person name="Riley R."/>
            <person name="Ohm R."/>
            <person name="Sun H."/>
            <person name="Tunlid A."/>
            <person name="Henrissat B."/>
            <person name="Grigoriev I.V."/>
            <person name="Hibbett D.S."/>
            <person name="Martin F."/>
        </authorList>
    </citation>
    <scope>NUCLEOTIDE SEQUENCE [LARGE SCALE GENOMIC DNA]</scope>
    <source>
        <strain evidence="1 2">FD-317 M1</strain>
    </source>
</reference>
<dbReference type="OrthoDB" id="10265628at2759"/>
<keyword evidence="2" id="KW-1185">Reference proteome</keyword>
<dbReference type="Gene3D" id="3.90.1150.10">
    <property type="entry name" value="Aspartate Aminotransferase, domain 1"/>
    <property type="match status" value="1"/>
</dbReference>
<proteinExistence type="predicted"/>
<dbReference type="EMBL" id="KN834774">
    <property type="protein sequence ID" value="KIK60641.1"/>
    <property type="molecule type" value="Genomic_DNA"/>
</dbReference>
<name>A0A0D0BY22_9AGAR</name>
<evidence type="ECO:0000313" key="2">
    <source>
        <dbReference type="Proteomes" id="UP000053593"/>
    </source>
</evidence>
<organism evidence="1 2">
    <name type="scientific">Collybiopsis luxurians FD-317 M1</name>
    <dbReference type="NCBI Taxonomy" id="944289"/>
    <lineage>
        <taxon>Eukaryota</taxon>
        <taxon>Fungi</taxon>
        <taxon>Dikarya</taxon>
        <taxon>Basidiomycota</taxon>
        <taxon>Agaricomycotina</taxon>
        <taxon>Agaricomycetes</taxon>
        <taxon>Agaricomycetidae</taxon>
        <taxon>Agaricales</taxon>
        <taxon>Marasmiineae</taxon>
        <taxon>Omphalotaceae</taxon>
        <taxon>Collybiopsis</taxon>
        <taxon>Collybiopsis luxurians</taxon>
    </lineage>
</organism>
<accession>A0A0D0BY22</accession>
<evidence type="ECO:0000313" key="1">
    <source>
        <dbReference type="EMBL" id="KIK60641.1"/>
    </source>
</evidence>
<dbReference type="AlphaFoldDB" id="A0A0D0BY22"/>
<protein>
    <submittedName>
        <fullName evidence="1">Uncharacterized protein</fullName>
    </submittedName>
</protein>